<feature type="compositionally biased region" description="Acidic residues" evidence="1">
    <location>
        <begin position="142"/>
        <end position="155"/>
    </location>
</feature>
<dbReference type="Proteomes" id="UP001596328">
    <property type="component" value="Unassembled WGS sequence"/>
</dbReference>
<protein>
    <submittedName>
        <fullName evidence="2">Uncharacterized protein</fullName>
    </submittedName>
</protein>
<sequence>MNSNVDRETATTTLETRHFQGVRAGVGLTPDEIFVDFPLPSPRYFRIRTGDHLVEGDVRRLTAAELESPRLRNWEIVGITPDRVVGLDRSDDGGGERTEWERSWVEEQLVRGGLSTDLTEFERVTVLRRGDRDDAAPGADDALGDDAPEADDALEEGAPGADDTLGGDAEPTPDGASSVLVVVFGNDGQKYLQEYAFVDPENDSDLRLERQDQALLELSADPRERLADAV</sequence>
<evidence type="ECO:0000313" key="3">
    <source>
        <dbReference type="Proteomes" id="UP001596328"/>
    </source>
</evidence>
<reference evidence="2 3" key="1">
    <citation type="journal article" date="2019" name="Int. J. Syst. Evol. Microbiol.">
        <title>The Global Catalogue of Microorganisms (GCM) 10K type strain sequencing project: providing services to taxonomists for standard genome sequencing and annotation.</title>
        <authorList>
            <consortium name="The Broad Institute Genomics Platform"/>
            <consortium name="The Broad Institute Genome Sequencing Center for Infectious Disease"/>
            <person name="Wu L."/>
            <person name="Ma J."/>
        </authorList>
    </citation>
    <scope>NUCLEOTIDE SEQUENCE [LARGE SCALE GENOMIC DNA]</scope>
    <source>
        <strain evidence="2 3">NBRC 111368</strain>
    </source>
</reference>
<name>A0ABD5S3J9_9EURY</name>
<proteinExistence type="predicted"/>
<keyword evidence="3" id="KW-1185">Reference proteome</keyword>
<gene>
    <name evidence="2" type="ORF">ACFQE1_17245</name>
</gene>
<feature type="non-terminal residue" evidence="2">
    <location>
        <position position="230"/>
    </location>
</feature>
<comment type="caution">
    <text evidence="2">The sequence shown here is derived from an EMBL/GenBank/DDBJ whole genome shotgun (WGS) entry which is preliminary data.</text>
</comment>
<feature type="region of interest" description="Disordered" evidence="1">
    <location>
        <begin position="132"/>
        <end position="176"/>
    </location>
</feature>
<accession>A0ABD5S3J9</accession>
<organism evidence="2 3">
    <name type="scientific">Halobium palmae</name>
    <dbReference type="NCBI Taxonomy" id="1776492"/>
    <lineage>
        <taxon>Archaea</taxon>
        <taxon>Methanobacteriati</taxon>
        <taxon>Methanobacteriota</taxon>
        <taxon>Stenosarchaea group</taxon>
        <taxon>Halobacteria</taxon>
        <taxon>Halobacteriales</taxon>
        <taxon>Haloferacaceae</taxon>
        <taxon>Halobium</taxon>
    </lineage>
</organism>
<evidence type="ECO:0000256" key="1">
    <source>
        <dbReference type="SAM" id="MobiDB-lite"/>
    </source>
</evidence>
<evidence type="ECO:0000313" key="2">
    <source>
        <dbReference type="EMBL" id="MFC6726077.1"/>
    </source>
</evidence>
<dbReference type="AlphaFoldDB" id="A0ABD5S3J9"/>
<dbReference type="EMBL" id="JBHSWU010000874">
    <property type="protein sequence ID" value="MFC6726077.1"/>
    <property type="molecule type" value="Genomic_DNA"/>
</dbReference>